<evidence type="ECO:0000313" key="3">
    <source>
        <dbReference type="EMBL" id="GAA0862223.1"/>
    </source>
</evidence>
<keyword evidence="4" id="KW-1185">Reference proteome</keyword>
<gene>
    <name evidence="3" type="ORF">GCM10009115_07980</name>
</gene>
<evidence type="ECO:0008006" key="5">
    <source>
        <dbReference type="Google" id="ProtNLM"/>
    </source>
</evidence>
<feature type="transmembrane region" description="Helical" evidence="2">
    <location>
        <begin position="47"/>
        <end position="66"/>
    </location>
</feature>
<protein>
    <recommendedName>
        <fullName evidence="5">SHOCT domain-containing protein</fullName>
    </recommendedName>
</protein>
<feature type="region of interest" description="Disordered" evidence="1">
    <location>
        <begin position="102"/>
        <end position="137"/>
    </location>
</feature>
<organism evidence="3 4">
    <name type="scientific">Sphingopyxis soli</name>
    <dbReference type="NCBI Taxonomy" id="592051"/>
    <lineage>
        <taxon>Bacteria</taxon>
        <taxon>Pseudomonadati</taxon>
        <taxon>Pseudomonadota</taxon>
        <taxon>Alphaproteobacteria</taxon>
        <taxon>Sphingomonadales</taxon>
        <taxon>Sphingomonadaceae</taxon>
        <taxon>Sphingopyxis</taxon>
    </lineage>
</organism>
<comment type="caution">
    <text evidence="3">The sequence shown here is derived from an EMBL/GenBank/DDBJ whole genome shotgun (WGS) entry which is preliminary data.</text>
</comment>
<reference evidence="3 4" key="1">
    <citation type="journal article" date="2019" name="Int. J. Syst. Evol. Microbiol.">
        <title>The Global Catalogue of Microorganisms (GCM) 10K type strain sequencing project: providing services to taxonomists for standard genome sequencing and annotation.</title>
        <authorList>
            <consortium name="The Broad Institute Genomics Platform"/>
            <consortium name="The Broad Institute Genome Sequencing Center for Infectious Disease"/>
            <person name="Wu L."/>
            <person name="Ma J."/>
        </authorList>
    </citation>
    <scope>NUCLEOTIDE SEQUENCE [LARGE SCALE GENOMIC DNA]</scope>
    <source>
        <strain evidence="3 4">JCM 15910</strain>
    </source>
</reference>
<proteinExistence type="predicted"/>
<evidence type="ECO:0000256" key="2">
    <source>
        <dbReference type="SAM" id="Phobius"/>
    </source>
</evidence>
<dbReference type="EMBL" id="BAAAFE010000003">
    <property type="protein sequence ID" value="GAA0862223.1"/>
    <property type="molecule type" value="Genomic_DNA"/>
</dbReference>
<keyword evidence="2" id="KW-1133">Transmembrane helix</keyword>
<feature type="transmembrane region" description="Helical" evidence="2">
    <location>
        <begin position="7"/>
        <end position="27"/>
    </location>
</feature>
<keyword evidence="2" id="KW-0812">Transmembrane</keyword>
<evidence type="ECO:0000313" key="4">
    <source>
        <dbReference type="Proteomes" id="UP001500738"/>
    </source>
</evidence>
<dbReference type="RefSeq" id="WP_215348769.1">
    <property type="nucleotide sequence ID" value="NZ_BAAAFE010000003.1"/>
</dbReference>
<keyword evidence="2" id="KW-0472">Membrane</keyword>
<dbReference type="Proteomes" id="UP001500738">
    <property type="component" value="Unassembled WGS sequence"/>
</dbReference>
<evidence type="ECO:0000256" key="1">
    <source>
        <dbReference type="SAM" id="MobiDB-lite"/>
    </source>
</evidence>
<name>A0ABN1LZ85_9SPHN</name>
<accession>A0ABN1LZ85</accession>
<sequence length="137" mass="14030">MRVIGGVFSWVFALIPIVYIGAMLWYFAGVGGNSAEGIVGIGLGPTVIGLAIVGLLLALPLVIKLLRVVSGTNRVPDAGAAAGDKLADTQGFDPDAAFANYMRGRDAAPPPPIASDALGDDLRPFTPRPGGFGRKGV</sequence>